<evidence type="ECO:0000256" key="1">
    <source>
        <dbReference type="SAM" id="Phobius"/>
    </source>
</evidence>
<feature type="transmembrane region" description="Helical" evidence="1">
    <location>
        <begin position="12"/>
        <end position="33"/>
    </location>
</feature>
<keyword evidence="1" id="KW-1133">Transmembrane helix</keyword>
<dbReference type="Proteomes" id="UP000199546">
    <property type="component" value="Unassembled WGS sequence"/>
</dbReference>
<reference evidence="3" key="1">
    <citation type="submission" date="2016-10" db="EMBL/GenBank/DDBJ databases">
        <authorList>
            <person name="Varghese N."/>
            <person name="Submissions S."/>
        </authorList>
    </citation>
    <scope>NUCLEOTIDE SEQUENCE [LARGE SCALE GENOMIC DNA]</scope>
    <source>
        <strain evidence="3">DSM 46136</strain>
    </source>
</reference>
<proteinExistence type="predicted"/>
<dbReference type="STRING" id="1296565.SAMN05660657_01099"/>
<keyword evidence="1" id="KW-0812">Transmembrane</keyword>
<sequence>MPLSPCRVAADPGVMDLVVAALGAALLAIAVHLRPTGTPAGRVRRAAARRWRAHVHLWDGVLSRDPWAPRPASGLDARPLRWEGDAQQGTVLPARTC</sequence>
<evidence type="ECO:0000313" key="2">
    <source>
        <dbReference type="EMBL" id="SFT50260.1"/>
    </source>
</evidence>
<gene>
    <name evidence="2" type="ORF">SAMN05660657_01099</name>
</gene>
<evidence type="ECO:0000313" key="3">
    <source>
        <dbReference type="Proteomes" id="UP000199546"/>
    </source>
</evidence>
<protein>
    <submittedName>
        <fullName evidence="2">Uncharacterized protein</fullName>
    </submittedName>
</protein>
<dbReference type="EMBL" id="FPBA01000003">
    <property type="protein sequence ID" value="SFT50260.1"/>
    <property type="molecule type" value="Genomic_DNA"/>
</dbReference>
<organism evidence="2 3">
    <name type="scientific">Geodermatophilus amargosae</name>
    <dbReference type="NCBI Taxonomy" id="1296565"/>
    <lineage>
        <taxon>Bacteria</taxon>
        <taxon>Bacillati</taxon>
        <taxon>Actinomycetota</taxon>
        <taxon>Actinomycetes</taxon>
        <taxon>Geodermatophilales</taxon>
        <taxon>Geodermatophilaceae</taxon>
        <taxon>Geodermatophilus</taxon>
    </lineage>
</organism>
<accession>A0A1I6YII0</accession>
<dbReference type="AlphaFoldDB" id="A0A1I6YII0"/>
<keyword evidence="1" id="KW-0472">Membrane</keyword>
<name>A0A1I6YII0_9ACTN</name>
<keyword evidence="3" id="KW-1185">Reference proteome</keyword>